<evidence type="ECO:0000313" key="8">
    <source>
        <dbReference type="WBParaSite" id="SRDH1_89470.1"/>
    </source>
</evidence>
<name>A0AA85GCN6_9TREM</name>
<comment type="subcellular location">
    <subcellularLocation>
        <location evidence="1">Secreted</location>
    </subcellularLocation>
</comment>
<evidence type="ECO:0000256" key="3">
    <source>
        <dbReference type="ARBA" id="ARBA00022729"/>
    </source>
</evidence>
<dbReference type="WBParaSite" id="SRDH1_89470.1">
    <property type="protein sequence ID" value="SRDH1_89470.1"/>
    <property type="gene ID" value="SRDH1_89470"/>
</dbReference>
<feature type="domain" description="UPF0506" evidence="6">
    <location>
        <begin position="16"/>
        <end position="72"/>
    </location>
</feature>
<reference evidence="8" key="2">
    <citation type="submission" date="2023-11" db="UniProtKB">
        <authorList>
            <consortium name="WormBaseParasite"/>
        </authorList>
    </citation>
    <scope>IDENTIFICATION</scope>
</reference>
<accession>A0AA85GCN6</accession>
<reference evidence="7" key="1">
    <citation type="submission" date="2022-06" db="EMBL/GenBank/DDBJ databases">
        <authorList>
            <person name="Berger JAMES D."/>
            <person name="Berger JAMES D."/>
        </authorList>
    </citation>
    <scope>NUCLEOTIDE SEQUENCE [LARGE SCALE GENOMIC DNA]</scope>
</reference>
<keyword evidence="5" id="KW-1015">Disulfide bond</keyword>
<sequence>MGFNYINGIPSIYSTCANLTQRCEPVYPCCSPNLCQVISSEIGTCVECFQLEVDCQYNQQCCSGLCFKNVCTMLSLN</sequence>
<dbReference type="AlphaFoldDB" id="A0AA85GCN6"/>
<evidence type="ECO:0000256" key="5">
    <source>
        <dbReference type="ARBA" id="ARBA00023157"/>
    </source>
</evidence>
<organism evidence="7 8">
    <name type="scientific">Schistosoma rodhaini</name>
    <dbReference type="NCBI Taxonomy" id="6188"/>
    <lineage>
        <taxon>Eukaryota</taxon>
        <taxon>Metazoa</taxon>
        <taxon>Spiralia</taxon>
        <taxon>Lophotrochozoa</taxon>
        <taxon>Platyhelminthes</taxon>
        <taxon>Trematoda</taxon>
        <taxon>Digenea</taxon>
        <taxon>Strigeidida</taxon>
        <taxon>Schistosomatoidea</taxon>
        <taxon>Schistosomatidae</taxon>
        <taxon>Schistosoma</taxon>
    </lineage>
</organism>
<protein>
    <recommendedName>
        <fullName evidence="6">UPF0506 domain-containing protein</fullName>
    </recommendedName>
</protein>
<dbReference type="InterPro" id="IPR021712">
    <property type="entry name" value="UPF0506"/>
</dbReference>
<keyword evidence="7" id="KW-1185">Reference proteome</keyword>
<dbReference type="Pfam" id="PF11703">
    <property type="entry name" value="UPF0506"/>
    <property type="match status" value="1"/>
</dbReference>
<keyword evidence="4" id="KW-0960">Knottin</keyword>
<evidence type="ECO:0000256" key="1">
    <source>
        <dbReference type="ARBA" id="ARBA00004613"/>
    </source>
</evidence>
<keyword evidence="2" id="KW-0964">Secreted</keyword>
<dbReference type="GO" id="GO:0005576">
    <property type="term" value="C:extracellular region"/>
    <property type="evidence" value="ECO:0007669"/>
    <property type="project" value="UniProtKB-SubCell"/>
</dbReference>
<evidence type="ECO:0000259" key="6">
    <source>
        <dbReference type="Pfam" id="PF11703"/>
    </source>
</evidence>
<evidence type="ECO:0000313" key="7">
    <source>
        <dbReference type="Proteomes" id="UP000050792"/>
    </source>
</evidence>
<keyword evidence="3" id="KW-0732">Signal</keyword>
<dbReference type="Proteomes" id="UP000050792">
    <property type="component" value="Unassembled WGS sequence"/>
</dbReference>
<evidence type="ECO:0000256" key="4">
    <source>
        <dbReference type="ARBA" id="ARBA00022854"/>
    </source>
</evidence>
<evidence type="ECO:0000256" key="2">
    <source>
        <dbReference type="ARBA" id="ARBA00022525"/>
    </source>
</evidence>
<proteinExistence type="predicted"/>